<accession>A0A8C5Q6T9</accession>
<proteinExistence type="predicted"/>
<dbReference type="PANTHER" id="PTHR28532:SF1">
    <property type="entry name" value="ORAL CANCER OVEREXPRESSED 1"/>
    <property type="match status" value="1"/>
</dbReference>
<reference evidence="1" key="1">
    <citation type="submission" date="2025-08" db="UniProtKB">
        <authorList>
            <consortium name="Ensembl"/>
        </authorList>
    </citation>
    <scope>IDENTIFICATION</scope>
</reference>
<dbReference type="GeneTree" id="ENSGT00940000166897"/>
<sequence length="141" mass="15757">MHFGVMDFSEDLFEGIVMCEERFHGKGYEEGFAEGNYAGESEGKQYGANYGARAGSELGCYLGFASTWRHLLTSMDNTHSKKLKSLDSLISMIQNFSCDDPTNDKLQEEMTRIRGKLKQVCSMLAVHPDFKMNNDGAGLSF</sequence>
<evidence type="ECO:0000313" key="1">
    <source>
        <dbReference type="Ensembl" id="ENSLLEP00000033137.1"/>
    </source>
</evidence>
<dbReference type="Ensembl" id="ENSLLET00000034405.1">
    <property type="protein sequence ID" value="ENSLLEP00000033137.1"/>
    <property type="gene ID" value="ENSLLEG00000020984.1"/>
</dbReference>
<dbReference type="Proteomes" id="UP000694569">
    <property type="component" value="Unplaced"/>
</dbReference>
<evidence type="ECO:0000313" key="2">
    <source>
        <dbReference type="Proteomes" id="UP000694569"/>
    </source>
</evidence>
<dbReference type="AlphaFoldDB" id="A0A8C5Q6T9"/>
<reference evidence="1" key="2">
    <citation type="submission" date="2025-09" db="UniProtKB">
        <authorList>
            <consortium name="Ensembl"/>
        </authorList>
    </citation>
    <scope>IDENTIFICATION</scope>
</reference>
<dbReference type="InterPro" id="IPR052436">
    <property type="entry name" value="LTO1_adapter"/>
</dbReference>
<name>A0A8C5Q6T9_9ANUR</name>
<keyword evidence="2" id="KW-1185">Reference proteome</keyword>
<protein>
    <submittedName>
        <fullName evidence="1">Uncharacterized protein</fullName>
    </submittedName>
</protein>
<organism evidence="1 2">
    <name type="scientific">Leptobrachium leishanense</name>
    <name type="common">Leishan spiny toad</name>
    <dbReference type="NCBI Taxonomy" id="445787"/>
    <lineage>
        <taxon>Eukaryota</taxon>
        <taxon>Metazoa</taxon>
        <taxon>Chordata</taxon>
        <taxon>Craniata</taxon>
        <taxon>Vertebrata</taxon>
        <taxon>Euteleostomi</taxon>
        <taxon>Amphibia</taxon>
        <taxon>Batrachia</taxon>
        <taxon>Anura</taxon>
        <taxon>Pelobatoidea</taxon>
        <taxon>Megophryidae</taxon>
        <taxon>Leptobrachium</taxon>
    </lineage>
</organism>
<dbReference type="PANTHER" id="PTHR28532">
    <property type="entry name" value="GEO13458P1"/>
    <property type="match status" value="1"/>
</dbReference>
<dbReference type="OrthoDB" id="48036at2759"/>